<feature type="region of interest" description="Disordered" evidence="1">
    <location>
        <begin position="15"/>
        <end position="49"/>
    </location>
</feature>
<dbReference type="Proteomes" id="UP001497482">
    <property type="component" value="Chromosome 6"/>
</dbReference>
<dbReference type="AlphaFoldDB" id="A0AAV2M870"/>
<evidence type="ECO:0000256" key="1">
    <source>
        <dbReference type="SAM" id="MobiDB-lite"/>
    </source>
</evidence>
<sequence>MTWVGARHRCQPPCGTARTTQSYHRSVTRGPSWHRTCNRHHGDSQKALTPTLHCPVPPLTGQQQHEQRTAAGYMLRSFIAAPLMRVFREPQSAAGVEQWEAQLPWDSRAMYTDTNDRRPTNKYHCGGRRVKMFRFKCFD</sequence>
<name>A0AAV2M870_KNICA</name>
<evidence type="ECO:0000313" key="3">
    <source>
        <dbReference type="Proteomes" id="UP001497482"/>
    </source>
</evidence>
<gene>
    <name evidence="2" type="ORF">KC01_LOCUS36180</name>
</gene>
<proteinExistence type="predicted"/>
<keyword evidence="3" id="KW-1185">Reference proteome</keyword>
<dbReference type="EMBL" id="OZ035828">
    <property type="protein sequence ID" value="CAL1609440.1"/>
    <property type="molecule type" value="Genomic_DNA"/>
</dbReference>
<accession>A0AAV2M870</accession>
<reference evidence="2 3" key="1">
    <citation type="submission" date="2024-04" db="EMBL/GenBank/DDBJ databases">
        <authorList>
            <person name="Waldvogel A.-M."/>
            <person name="Schoenle A."/>
        </authorList>
    </citation>
    <scope>NUCLEOTIDE SEQUENCE [LARGE SCALE GENOMIC DNA]</scope>
</reference>
<organism evidence="2 3">
    <name type="scientific">Knipowitschia caucasica</name>
    <name type="common">Caucasian dwarf goby</name>
    <name type="synonym">Pomatoschistus caucasicus</name>
    <dbReference type="NCBI Taxonomy" id="637954"/>
    <lineage>
        <taxon>Eukaryota</taxon>
        <taxon>Metazoa</taxon>
        <taxon>Chordata</taxon>
        <taxon>Craniata</taxon>
        <taxon>Vertebrata</taxon>
        <taxon>Euteleostomi</taxon>
        <taxon>Actinopterygii</taxon>
        <taxon>Neopterygii</taxon>
        <taxon>Teleostei</taxon>
        <taxon>Neoteleostei</taxon>
        <taxon>Acanthomorphata</taxon>
        <taxon>Gobiaria</taxon>
        <taxon>Gobiiformes</taxon>
        <taxon>Gobioidei</taxon>
        <taxon>Gobiidae</taxon>
        <taxon>Gobiinae</taxon>
        <taxon>Knipowitschia</taxon>
    </lineage>
</organism>
<protein>
    <submittedName>
        <fullName evidence="2">Uncharacterized protein</fullName>
    </submittedName>
</protein>
<evidence type="ECO:0000313" key="2">
    <source>
        <dbReference type="EMBL" id="CAL1609440.1"/>
    </source>
</evidence>